<dbReference type="Proteomes" id="UP001085076">
    <property type="component" value="Miscellaneous, Linkage group lg09"/>
</dbReference>
<accession>A0A9D5H3Y5</accession>
<evidence type="ECO:0000313" key="2">
    <source>
        <dbReference type="Proteomes" id="UP001085076"/>
    </source>
</evidence>
<dbReference type="EMBL" id="JAGGNH010000009">
    <property type="protein sequence ID" value="KAJ0962505.1"/>
    <property type="molecule type" value="Genomic_DNA"/>
</dbReference>
<protein>
    <submittedName>
        <fullName evidence="1">Uncharacterized protein</fullName>
    </submittedName>
</protein>
<proteinExistence type="predicted"/>
<dbReference type="PANTHER" id="PTHR34966">
    <property type="entry name" value="OSJNBA0043L24.15 PROTEIN"/>
    <property type="match status" value="1"/>
</dbReference>
<organism evidence="1 2">
    <name type="scientific">Dioscorea zingiberensis</name>
    <dbReference type="NCBI Taxonomy" id="325984"/>
    <lineage>
        <taxon>Eukaryota</taxon>
        <taxon>Viridiplantae</taxon>
        <taxon>Streptophyta</taxon>
        <taxon>Embryophyta</taxon>
        <taxon>Tracheophyta</taxon>
        <taxon>Spermatophyta</taxon>
        <taxon>Magnoliopsida</taxon>
        <taxon>Liliopsida</taxon>
        <taxon>Dioscoreales</taxon>
        <taxon>Dioscoreaceae</taxon>
        <taxon>Dioscorea</taxon>
    </lineage>
</organism>
<evidence type="ECO:0000313" key="1">
    <source>
        <dbReference type="EMBL" id="KAJ0962505.1"/>
    </source>
</evidence>
<dbReference type="OrthoDB" id="2101583at2759"/>
<gene>
    <name evidence="1" type="ORF">J5N97_027627</name>
</gene>
<reference evidence="1" key="1">
    <citation type="submission" date="2021-03" db="EMBL/GenBank/DDBJ databases">
        <authorList>
            <person name="Li Z."/>
            <person name="Yang C."/>
        </authorList>
    </citation>
    <scope>NUCLEOTIDE SEQUENCE</scope>
    <source>
        <strain evidence="1">Dzin_1.0</strain>
        <tissue evidence="1">Leaf</tissue>
    </source>
</reference>
<dbReference type="PANTHER" id="PTHR34966:SF1">
    <property type="entry name" value="OS04G0508100 PROTEIN"/>
    <property type="match status" value="1"/>
</dbReference>
<comment type="caution">
    <text evidence="1">The sequence shown here is derived from an EMBL/GenBank/DDBJ whole genome shotgun (WGS) entry which is preliminary data.</text>
</comment>
<reference evidence="1" key="2">
    <citation type="journal article" date="2022" name="Hortic Res">
        <title>The genome of Dioscorea zingiberensis sheds light on the biosynthesis, origin and evolution of the medicinally important diosgenin saponins.</title>
        <authorList>
            <person name="Li Y."/>
            <person name="Tan C."/>
            <person name="Li Z."/>
            <person name="Guo J."/>
            <person name="Li S."/>
            <person name="Chen X."/>
            <person name="Wang C."/>
            <person name="Dai X."/>
            <person name="Yang H."/>
            <person name="Song W."/>
            <person name="Hou L."/>
            <person name="Xu J."/>
            <person name="Tong Z."/>
            <person name="Xu A."/>
            <person name="Yuan X."/>
            <person name="Wang W."/>
            <person name="Yang Q."/>
            <person name="Chen L."/>
            <person name="Sun Z."/>
            <person name="Wang K."/>
            <person name="Pan B."/>
            <person name="Chen J."/>
            <person name="Bao Y."/>
            <person name="Liu F."/>
            <person name="Qi X."/>
            <person name="Gang D.R."/>
            <person name="Wen J."/>
            <person name="Li J."/>
        </authorList>
    </citation>
    <scope>NUCLEOTIDE SEQUENCE</scope>
    <source>
        <strain evidence="1">Dzin_1.0</strain>
    </source>
</reference>
<sequence>MAGGNFMGRVISYLVNEIVVEGLANNPTFQRLAVRTSKTIEEVSSKAARMREEIAEQLKDASKNVDRQ</sequence>
<name>A0A9D5H3Y5_9LILI</name>
<keyword evidence="2" id="KW-1185">Reference proteome</keyword>
<dbReference type="AlphaFoldDB" id="A0A9D5H3Y5"/>